<keyword evidence="1" id="KW-0460">Magnesium</keyword>
<evidence type="ECO:0000256" key="1">
    <source>
        <dbReference type="ARBA" id="ARBA00022842"/>
    </source>
</evidence>
<sequence>MTDLPILLLAAGQSSRMRGRDKLMEPVGGVPLLRRAARRACAAGIGPVIAALPPAPHPRHDALAGLPVVPVPVPDAAEGIAASLRRALTALPPKAEAAMILLADLPELSTADLQTVAGAVDLRSGVLVWRGATAAGQPGHPVVVARALFAELAALTGDSGAQVAIRRHADRLMLVPLPGRHARLDLDTPEDWAAWRAAQRSEC</sequence>
<name>A0A4R5V602_9RHOB</name>
<dbReference type="EMBL" id="SMUV01000065">
    <property type="protein sequence ID" value="TDK47423.1"/>
    <property type="molecule type" value="Genomic_DNA"/>
</dbReference>
<dbReference type="PANTHER" id="PTHR43777:SF1">
    <property type="entry name" value="MOLYBDENUM COFACTOR CYTIDYLYLTRANSFERASE"/>
    <property type="match status" value="1"/>
</dbReference>
<reference evidence="3 4" key="1">
    <citation type="submission" date="2019-03" db="EMBL/GenBank/DDBJ databases">
        <title>Ruegeria lutea sp. nov., a novel strain, isolated from marine sediment, the Masan Bay, South Korea.</title>
        <authorList>
            <person name="Kim J."/>
            <person name="Kim D.-Y."/>
            <person name="Lee S.-S."/>
        </authorList>
    </citation>
    <scope>NUCLEOTIDE SEQUENCE [LARGE SCALE GENOMIC DNA]</scope>
    <source>
        <strain evidence="3 4">318-1</strain>
    </source>
</reference>
<proteinExistence type="predicted"/>
<dbReference type="AlphaFoldDB" id="A0A4R5V602"/>
<dbReference type="CDD" id="cd04182">
    <property type="entry name" value="GT_2_like_f"/>
    <property type="match status" value="1"/>
</dbReference>
<dbReference type="Pfam" id="PF12804">
    <property type="entry name" value="NTP_transf_3"/>
    <property type="match status" value="1"/>
</dbReference>
<dbReference type="SUPFAM" id="SSF53448">
    <property type="entry name" value="Nucleotide-diphospho-sugar transferases"/>
    <property type="match status" value="1"/>
</dbReference>
<dbReference type="InterPro" id="IPR025877">
    <property type="entry name" value="MobA-like_NTP_Trfase"/>
</dbReference>
<accession>A0A4R5V602</accession>
<dbReference type="InterPro" id="IPR029044">
    <property type="entry name" value="Nucleotide-diphossugar_trans"/>
</dbReference>
<dbReference type="Proteomes" id="UP000295301">
    <property type="component" value="Unassembled WGS sequence"/>
</dbReference>
<dbReference type="OrthoDB" id="9779263at2"/>
<evidence type="ECO:0000313" key="3">
    <source>
        <dbReference type="EMBL" id="TDK47423.1"/>
    </source>
</evidence>
<dbReference type="GO" id="GO:0016779">
    <property type="term" value="F:nucleotidyltransferase activity"/>
    <property type="evidence" value="ECO:0007669"/>
    <property type="project" value="UniProtKB-ARBA"/>
</dbReference>
<protein>
    <submittedName>
        <fullName evidence="3">Nucleotidyltransferase family protein</fullName>
    </submittedName>
</protein>
<comment type="caution">
    <text evidence="3">The sequence shown here is derived from an EMBL/GenBank/DDBJ whole genome shotgun (WGS) entry which is preliminary data.</text>
</comment>
<organism evidence="3 4">
    <name type="scientific">Antarcticimicrobium luteum</name>
    <dbReference type="NCBI Taxonomy" id="2547397"/>
    <lineage>
        <taxon>Bacteria</taxon>
        <taxon>Pseudomonadati</taxon>
        <taxon>Pseudomonadota</taxon>
        <taxon>Alphaproteobacteria</taxon>
        <taxon>Rhodobacterales</taxon>
        <taxon>Paracoccaceae</taxon>
        <taxon>Antarcticimicrobium</taxon>
    </lineage>
</organism>
<keyword evidence="4" id="KW-1185">Reference proteome</keyword>
<evidence type="ECO:0000259" key="2">
    <source>
        <dbReference type="Pfam" id="PF12804"/>
    </source>
</evidence>
<dbReference type="RefSeq" id="WP_133359816.1">
    <property type="nucleotide sequence ID" value="NZ_SMUV01000065.1"/>
</dbReference>
<feature type="domain" description="MobA-like NTP transferase" evidence="2">
    <location>
        <begin position="7"/>
        <end position="170"/>
    </location>
</feature>
<dbReference type="Gene3D" id="3.90.550.10">
    <property type="entry name" value="Spore Coat Polysaccharide Biosynthesis Protein SpsA, Chain A"/>
    <property type="match status" value="1"/>
</dbReference>
<dbReference type="PANTHER" id="PTHR43777">
    <property type="entry name" value="MOLYBDENUM COFACTOR CYTIDYLYLTRANSFERASE"/>
    <property type="match status" value="1"/>
</dbReference>
<evidence type="ECO:0000313" key="4">
    <source>
        <dbReference type="Proteomes" id="UP000295301"/>
    </source>
</evidence>
<keyword evidence="3" id="KW-0808">Transferase</keyword>
<gene>
    <name evidence="3" type="ORF">E1832_11095</name>
</gene>